<proteinExistence type="predicted"/>
<dbReference type="RefSeq" id="WP_189166017.1">
    <property type="nucleotide sequence ID" value="NZ_BMNT01000035.1"/>
</dbReference>
<reference evidence="2" key="2">
    <citation type="submission" date="2020-09" db="EMBL/GenBank/DDBJ databases">
        <authorList>
            <person name="Sun Q."/>
            <person name="Ohkuma M."/>
        </authorList>
    </citation>
    <scope>NUCLEOTIDE SEQUENCE</scope>
    <source>
        <strain evidence="2">JCM 13064</strain>
    </source>
</reference>
<dbReference type="PROSITE" id="PS52050">
    <property type="entry name" value="WYL"/>
    <property type="match status" value="1"/>
</dbReference>
<accession>A0A917RG08</accession>
<dbReference type="InterPro" id="IPR026881">
    <property type="entry name" value="WYL_dom"/>
</dbReference>
<organism evidence="2 3">
    <name type="scientific">Sphaerisporangium melleum</name>
    <dbReference type="NCBI Taxonomy" id="321316"/>
    <lineage>
        <taxon>Bacteria</taxon>
        <taxon>Bacillati</taxon>
        <taxon>Actinomycetota</taxon>
        <taxon>Actinomycetes</taxon>
        <taxon>Streptosporangiales</taxon>
        <taxon>Streptosporangiaceae</taxon>
        <taxon>Sphaerisporangium</taxon>
    </lineage>
</organism>
<protein>
    <recommendedName>
        <fullName evidence="1">WYL domain-containing protein</fullName>
    </recommendedName>
</protein>
<name>A0A917RG08_9ACTN</name>
<dbReference type="EMBL" id="BMNT01000035">
    <property type="protein sequence ID" value="GGL06361.1"/>
    <property type="molecule type" value="Genomic_DNA"/>
</dbReference>
<feature type="domain" description="WYL" evidence="1">
    <location>
        <begin position="71"/>
        <end position="135"/>
    </location>
</feature>
<gene>
    <name evidence="2" type="ORF">GCM10007964_55800</name>
</gene>
<dbReference type="PANTHER" id="PTHR34580">
    <property type="match status" value="1"/>
</dbReference>
<dbReference type="AlphaFoldDB" id="A0A917RG08"/>
<dbReference type="PANTHER" id="PTHR34580:SF1">
    <property type="entry name" value="PROTEIN PAFC"/>
    <property type="match status" value="1"/>
</dbReference>
<dbReference type="Proteomes" id="UP000645217">
    <property type="component" value="Unassembled WGS sequence"/>
</dbReference>
<comment type="caution">
    <text evidence="2">The sequence shown here is derived from an EMBL/GenBank/DDBJ whole genome shotgun (WGS) entry which is preliminary data.</text>
</comment>
<dbReference type="Pfam" id="PF13280">
    <property type="entry name" value="WYL"/>
    <property type="match status" value="1"/>
</dbReference>
<evidence type="ECO:0000313" key="3">
    <source>
        <dbReference type="Proteomes" id="UP000645217"/>
    </source>
</evidence>
<dbReference type="InterPro" id="IPR051534">
    <property type="entry name" value="CBASS_pafABC_assoc_protein"/>
</dbReference>
<evidence type="ECO:0000313" key="2">
    <source>
        <dbReference type="EMBL" id="GGL06361.1"/>
    </source>
</evidence>
<keyword evidence="3" id="KW-1185">Reference proteome</keyword>
<sequence length="175" mass="19644">MANVTTSPLTTAEIAALALSLAHLGEGPQALTARRGLRRVFDRLDLDDDVVATTLDTLTTPLPPEIARRARTIAGAITGRQVVLLHYRDAAGRVTSREVEPVTCLVHRDHWYLVGWCRARGAIRAFRFDRVVAVEQTLVPARPHRAERYLPFQRRATAERRTTRPLFPLPNRRPA</sequence>
<reference evidence="2" key="1">
    <citation type="journal article" date="2014" name="Int. J. Syst. Evol. Microbiol.">
        <title>Complete genome sequence of Corynebacterium casei LMG S-19264T (=DSM 44701T), isolated from a smear-ripened cheese.</title>
        <authorList>
            <consortium name="US DOE Joint Genome Institute (JGI-PGF)"/>
            <person name="Walter F."/>
            <person name="Albersmeier A."/>
            <person name="Kalinowski J."/>
            <person name="Ruckert C."/>
        </authorList>
    </citation>
    <scope>NUCLEOTIDE SEQUENCE</scope>
    <source>
        <strain evidence="2">JCM 13064</strain>
    </source>
</reference>
<evidence type="ECO:0000259" key="1">
    <source>
        <dbReference type="Pfam" id="PF13280"/>
    </source>
</evidence>